<dbReference type="Gene3D" id="3.10.50.40">
    <property type="match status" value="1"/>
</dbReference>
<keyword evidence="3 5" id="KW-0697">Rotamase</keyword>
<feature type="domain" description="PPIase FKBP-type" evidence="8">
    <location>
        <begin position="203"/>
        <end position="286"/>
    </location>
</feature>
<evidence type="ECO:0000256" key="2">
    <source>
        <dbReference type="ARBA" id="ARBA00006577"/>
    </source>
</evidence>
<accession>F3ZR81</accession>
<evidence type="ECO:0000256" key="4">
    <source>
        <dbReference type="ARBA" id="ARBA00023235"/>
    </source>
</evidence>
<evidence type="ECO:0000256" key="1">
    <source>
        <dbReference type="ARBA" id="ARBA00000971"/>
    </source>
</evidence>
<evidence type="ECO:0000256" key="5">
    <source>
        <dbReference type="PROSITE-ProRule" id="PRU00277"/>
    </source>
</evidence>
<dbReference type="PANTHER" id="PTHR43811">
    <property type="entry name" value="FKBP-TYPE PEPTIDYL-PROLYL CIS-TRANS ISOMERASE FKPA"/>
    <property type="match status" value="1"/>
</dbReference>
<feature type="chain" id="PRO_5003309422" description="Peptidyl-prolyl cis-trans isomerase" evidence="7">
    <location>
        <begin position="20"/>
        <end position="288"/>
    </location>
</feature>
<comment type="catalytic activity">
    <reaction evidence="1 5 6">
        <text>[protein]-peptidylproline (omega=180) = [protein]-peptidylproline (omega=0)</text>
        <dbReference type="Rhea" id="RHEA:16237"/>
        <dbReference type="Rhea" id="RHEA-COMP:10747"/>
        <dbReference type="Rhea" id="RHEA-COMP:10748"/>
        <dbReference type="ChEBI" id="CHEBI:83833"/>
        <dbReference type="ChEBI" id="CHEBI:83834"/>
        <dbReference type="EC" id="5.2.1.8"/>
    </reaction>
</comment>
<proteinExistence type="inferred from homology"/>
<evidence type="ECO:0000256" key="3">
    <source>
        <dbReference type="ARBA" id="ARBA00023110"/>
    </source>
</evidence>
<organism evidence="9 10">
    <name type="scientific">Bacteroides coprosuis DSM 18011</name>
    <dbReference type="NCBI Taxonomy" id="679937"/>
    <lineage>
        <taxon>Bacteria</taxon>
        <taxon>Pseudomonadati</taxon>
        <taxon>Bacteroidota</taxon>
        <taxon>Bacteroidia</taxon>
        <taxon>Bacteroidales</taxon>
        <taxon>Bacteroidaceae</taxon>
        <taxon>Bacteroides</taxon>
    </lineage>
</organism>
<evidence type="ECO:0000259" key="8">
    <source>
        <dbReference type="PROSITE" id="PS50059"/>
    </source>
</evidence>
<dbReference type="Pfam" id="PF01346">
    <property type="entry name" value="FKBP_N"/>
    <property type="match status" value="1"/>
</dbReference>
<dbReference type="GO" id="GO:0006457">
    <property type="term" value="P:protein folding"/>
    <property type="evidence" value="ECO:0007669"/>
    <property type="project" value="InterPro"/>
</dbReference>
<evidence type="ECO:0000256" key="6">
    <source>
        <dbReference type="RuleBase" id="RU003915"/>
    </source>
</evidence>
<reference evidence="9 10" key="1">
    <citation type="journal article" date="2011" name="Stand. Genomic Sci.">
        <title>Non-contiguous finished genome sequence of Bacteroides coprosuis type strain (PC139).</title>
        <authorList>
            <person name="Land M."/>
            <person name="Held B."/>
            <person name="Gronow S."/>
            <person name="Abt B."/>
            <person name="Lucas S."/>
            <person name="Del Rio T.G."/>
            <person name="Nolan M."/>
            <person name="Tice H."/>
            <person name="Cheng J.F."/>
            <person name="Pitluck S."/>
            <person name="Liolios K."/>
            <person name="Pagani I."/>
            <person name="Ivanova N."/>
            <person name="Mavromatis K."/>
            <person name="Mikhailova N."/>
            <person name="Pati A."/>
            <person name="Tapia R."/>
            <person name="Han C."/>
            <person name="Goodwin L."/>
            <person name="Chen A."/>
            <person name="Palaniappan K."/>
            <person name="Hauser L."/>
            <person name="Brambilla E.M."/>
            <person name="Rohde M."/>
            <person name="Goker M."/>
            <person name="Detter J.C."/>
            <person name="Woyke T."/>
            <person name="Bristow J."/>
            <person name="Eisen J.A."/>
            <person name="Markowitz V."/>
            <person name="Hugenholtz P."/>
            <person name="Kyrpides N.C."/>
            <person name="Klenk H.P."/>
            <person name="Lapidus A."/>
        </authorList>
    </citation>
    <scope>NUCLEOTIDE SEQUENCE [LARGE SCALE GENOMIC DNA]</scope>
    <source>
        <strain evidence="9 10">DSM 18011</strain>
    </source>
</reference>
<evidence type="ECO:0000313" key="10">
    <source>
        <dbReference type="Proteomes" id="UP000018439"/>
    </source>
</evidence>
<dbReference type="Pfam" id="PF00254">
    <property type="entry name" value="FKBP_C"/>
    <property type="match status" value="1"/>
</dbReference>
<dbReference type="GO" id="GO:0003755">
    <property type="term" value="F:peptidyl-prolyl cis-trans isomerase activity"/>
    <property type="evidence" value="ECO:0007669"/>
    <property type="project" value="UniProtKB-UniRule"/>
</dbReference>
<name>F3ZR81_9BACE</name>
<dbReference type="InterPro" id="IPR000774">
    <property type="entry name" value="PPIase_FKBP_N"/>
</dbReference>
<dbReference type="EMBL" id="CM001167">
    <property type="protein sequence ID" value="EGJ70674.1"/>
    <property type="molecule type" value="Genomic_DNA"/>
</dbReference>
<dbReference type="eggNOG" id="COG0545">
    <property type="taxonomic scope" value="Bacteria"/>
</dbReference>
<dbReference type="HOGENOM" id="CLU_013615_0_0_10"/>
<dbReference type="InterPro" id="IPR046357">
    <property type="entry name" value="PPIase_dom_sf"/>
</dbReference>
<dbReference type="PROSITE" id="PS51257">
    <property type="entry name" value="PROKAR_LIPOPROTEIN"/>
    <property type="match status" value="1"/>
</dbReference>
<dbReference type="AlphaFoldDB" id="F3ZR81"/>
<dbReference type="Proteomes" id="UP000018439">
    <property type="component" value="Chromosome"/>
</dbReference>
<dbReference type="SUPFAM" id="SSF54534">
    <property type="entry name" value="FKBP-like"/>
    <property type="match status" value="1"/>
</dbReference>
<dbReference type="PANTHER" id="PTHR43811:SF19">
    <property type="entry name" value="39 KDA FK506-BINDING NUCLEAR PROTEIN"/>
    <property type="match status" value="1"/>
</dbReference>
<comment type="similarity">
    <text evidence="2 6">Belongs to the FKBP-type PPIase family.</text>
</comment>
<keyword evidence="7" id="KW-0732">Signal</keyword>
<keyword evidence="4 5" id="KW-0413">Isomerase</keyword>
<dbReference type="EC" id="5.2.1.8" evidence="6"/>
<sequence>MKNLKLAVIALAAAGGLSACTSGVTAQKASFVTTADSVSYAIGLANFPPQLRSMLIQQFGDSTLIDDMIKGVQEGFTKTSEKEKAYAMGYNLGQSIATDMTKQIHNQMFQDENAKVLNSANFLSAFIDLAKGNTPIIADANEYLKENLPKLQEEVLQEKHGAYKKENEDFLTENAKKEGIVTTESGLQYKVLQEGTGETIKEDQTVQLSYEGKLIDGTVFDSNENAEFNGTNGLVKGFKEALEMMNVGSKYEVYIPQELAYGTNPAGDKIKPYSTLVFTIEIKGIENK</sequence>
<dbReference type="PROSITE" id="PS50059">
    <property type="entry name" value="FKBP_PPIASE"/>
    <property type="match status" value="1"/>
</dbReference>
<evidence type="ECO:0000313" key="9">
    <source>
        <dbReference type="EMBL" id="EGJ70674.1"/>
    </source>
</evidence>
<gene>
    <name evidence="9" type="ORF">Bcop_0456</name>
</gene>
<feature type="signal peptide" evidence="7">
    <location>
        <begin position="1"/>
        <end position="19"/>
    </location>
</feature>
<protein>
    <recommendedName>
        <fullName evidence="6">Peptidyl-prolyl cis-trans isomerase</fullName>
        <ecNumber evidence="6">5.2.1.8</ecNumber>
    </recommendedName>
</protein>
<dbReference type="STRING" id="679937.Bcop_0456"/>
<dbReference type="Gene3D" id="1.10.287.460">
    <property type="entry name" value="Peptidyl-prolyl cis-trans isomerase, FKBP-type, N-terminal domain"/>
    <property type="match status" value="1"/>
</dbReference>
<dbReference type="OrthoDB" id="9814548at2"/>
<keyword evidence="10" id="KW-1185">Reference proteome</keyword>
<evidence type="ECO:0000256" key="7">
    <source>
        <dbReference type="SAM" id="SignalP"/>
    </source>
</evidence>
<dbReference type="InterPro" id="IPR001179">
    <property type="entry name" value="PPIase_FKBP_dom"/>
</dbReference>
<dbReference type="InterPro" id="IPR036944">
    <property type="entry name" value="PPIase_FKBP_N_sf"/>
</dbReference>